<dbReference type="Pfam" id="PF02517">
    <property type="entry name" value="Rce1-like"/>
    <property type="match status" value="1"/>
</dbReference>
<organism evidence="3 4">
    <name type="scientific">Desulfobacter postgatei</name>
    <dbReference type="NCBI Taxonomy" id="2293"/>
    <lineage>
        <taxon>Bacteria</taxon>
        <taxon>Pseudomonadati</taxon>
        <taxon>Thermodesulfobacteriota</taxon>
        <taxon>Desulfobacteria</taxon>
        <taxon>Desulfobacterales</taxon>
        <taxon>Desulfobacteraceae</taxon>
        <taxon>Desulfobacter</taxon>
    </lineage>
</organism>
<feature type="transmembrane region" description="Helical" evidence="1">
    <location>
        <begin position="101"/>
        <end position="125"/>
    </location>
</feature>
<proteinExistence type="predicted"/>
<feature type="domain" description="CAAX prenyl protease 2/Lysostaphin resistance protein A-like" evidence="2">
    <location>
        <begin position="99"/>
        <end position="209"/>
    </location>
</feature>
<name>A0A2G6MTK3_9BACT</name>
<dbReference type="GO" id="GO:0004175">
    <property type="term" value="F:endopeptidase activity"/>
    <property type="evidence" value="ECO:0007669"/>
    <property type="project" value="UniProtKB-ARBA"/>
</dbReference>
<keyword evidence="1" id="KW-1133">Transmembrane helix</keyword>
<comment type="caution">
    <text evidence="3">The sequence shown here is derived from an EMBL/GenBank/DDBJ whole genome shotgun (WGS) entry which is preliminary data.</text>
</comment>
<dbReference type="AlphaFoldDB" id="A0A2G6MTK3"/>
<keyword evidence="3" id="KW-0482">Metalloprotease</keyword>
<keyword evidence="3" id="KW-0645">Protease</keyword>
<evidence type="ECO:0000259" key="2">
    <source>
        <dbReference type="Pfam" id="PF02517"/>
    </source>
</evidence>
<keyword evidence="3" id="KW-0378">Hydrolase</keyword>
<keyword evidence="1" id="KW-0472">Membrane</keyword>
<evidence type="ECO:0000313" key="4">
    <source>
        <dbReference type="Proteomes" id="UP000231203"/>
    </source>
</evidence>
<dbReference type="GO" id="GO:0006508">
    <property type="term" value="P:proteolysis"/>
    <property type="evidence" value="ECO:0007669"/>
    <property type="project" value="UniProtKB-KW"/>
</dbReference>
<feature type="transmembrane region" description="Helical" evidence="1">
    <location>
        <begin position="146"/>
        <end position="171"/>
    </location>
</feature>
<feature type="transmembrane region" description="Helical" evidence="1">
    <location>
        <begin position="29"/>
        <end position="50"/>
    </location>
</feature>
<dbReference type="GO" id="GO:0008237">
    <property type="term" value="F:metallopeptidase activity"/>
    <property type="evidence" value="ECO:0007669"/>
    <property type="project" value="UniProtKB-KW"/>
</dbReference>
<dbReference type="InterPro" id="IPR003675">
    <property type="entry name" value="Rce1/LyrA-like_dom"/>
</dbReference>
<protein>
    <submittedName>
        <fullName evidence="3">CPBP family intramembrane metalloprotease</fullName>
    </submittedName>
</protein>
<gene>
    <name evidence="3" type="ORF">CSA25_01095</name>
</gene>
<dbReference type="Proteomes" id="UP000231203">
    <property type="component" value="Unassembled WGS sequence"/>
</dbReference>
<feature type="transmembrane region" description="Helical" evidence="1">
    <location>
        <begin position="200"/>
        <end position="219"/>
    </location>
</feature>
<sequence length="224" mass="25201">MDLLIPYAAPYFAYVALCSVLHNKLPEEILYTMKLVIVPGLLIWAWKWYVPLTGPENKWISCLWGIVFGIIGLVVWCGLYAPFTNPGDGEPWSDLGFGLKLLTAGFVVPVFEELLMRGFVFRVALQWDLLRRQKTPKAFFAALDEASIFDVAPGQWTVYAIVISSIIFAAGHVVGEWPAAIAYGVLMALLWILRKDLISCIVAHGVTNIGLALYVYYFGHWELW</sequence>
<dbReference type="GO" id="GO:0080120">
    <property type="term" value="P:CAAX-box protein maturation"/>
    <property type="evidence" value="ECO:0007669"/>
    <property type="project" value="UniProtKB-ARBA"/>
</dbReference>
<feature type="transmembrane region" description="Helical" evidence="1">
    <location>
        <begin position="62"/>
        <end position="81"/>
    </location>
</feature>
<keyword evidence="1" id="KW-0812">Transmembrane</keyword>
<reference evidence="3 4" key="1">
    <citation type="submission" date="2017-10" db="EMBL/GenBank/DDBJ databases">
        <title>Novel microbial diversity and functional potential in the marine mammal oral microbiome.</title>
        <authorList>
            <person name="Dudek N.K."/>
            <person name="Sun C.L."/>
            <person name="Burstein D."/>
            <person name="Kantor R.S."/>
            <person name="Aliaga Goltsman D.S."/>
            <person name="Bik E.M."/>
            <person name="Thomas B.C."/>
            <person name="Banfield J.F."/>
            <person name="Relman D.A."/>
        </authorList>
    </citation>
    <scope>NUCLEOTIDE SEQUENCE [LARGE SCALE GENOMIC DNA]</scope>
    <source>
        <strain evidence="3">DOLJORAL78_47_202</strain>
    </source>
</reference>
<dbReference type="EMBL" id="PDTI01000011">
    <property type="protein sequence ID" value="PIE63286.1"/>
    <property type="molecule type" value="Genomic_DNA"/>
</dbReference>
<accession>A0A2G6MTK3</accession>
<evidence type="ECO:0000256" key="1">
    <source>
        <dbReference type="SAM" id="Phobius"/>
    </source>
</evidence>
<evidence type="ECO:0000313" key="3">
    <source>
        <dbReference type="EMBL" id="PIE63286.1"/>
    </source>
</evidence>
<feature type="transmembrane region" description="Helical" evidence="1">
    <location>
        <begin position="177"/>
        <end position="193"/>
    </location>
</feature>